<protein>
    <submittedName>
        <fullName evidence="3">HPP family protein</fullName>
    </submittedName>
</protein>
<feature type="transmembrane region" description="Helical" evidence="1">
    <location>
        <begin position="94"/>
        <end position="112"/>
    </location>
</feature>
<dbReference type="Pfam" id="PF04982">
    <property type="entry name" value="TM_HPP"/>
    <property type="match status" value="1"/>
</dbReference>
<dbReference type="Proteomes" id="UP000439022">
    <property type="component" value="Unassembled WGS sequence"/>
</dbReference>
<reference evidence="3 4" key="1">
    <citation type="submission" date="2019-11" db="EMBL/GenBank/DDBJ databases">
        <title>Whole genome sequence of Haloferax sp. MBLA0076.</title>
        <authorList>
            <person name="Seo M.-J."/>
            <person name="Cho E.-S."/>
        </authorList>
    </citation>
    <scope>NUCLEOTIDE SEQUENCE [LARGE SCALE GENOMIC DNA]</scope>
    <source>
        <strain evidence="3 4">MBLA0076</strain>
    </source>
</reference>
<proteinExistence type="predicted"/>
<dbReference type="AlphaFoldDB" id="A0A6A8GFC8"/>
<comment type="caution">
    <text evidence="3">The sequence shown here is derived from an EMBL/GenBank/DDBJ whole genome shotgun (WGS) entry which is preliminary data.</text>
</comment>
<feature type="transmembrane region" description="Helical" evidence="1">
    <location>
        <begin position="12"/>
        <end position="32"/>
    </location>
</feature>
<evidence type="ECO:0000259" key="2">
    <source>
        <dbReference type="Pfam" id="PF04982"/>
    </source>
</evidence>
<sequence length="167" mass="16399">MDGRGVETALSAGLSFAVLGVVAWATGAAFVFPSLGPSAFVLAFAEANERPRGATVVGGHVIGAVAGLLAYSLLAPGVALTASIPAFSVAGLRLVASGIVSVGLTSWGMVAADTVHAPACATTLIVSLGLLSSPMGVGIIVVSVVVLVAAHEVGRWTVAHSPVSADE</sequence>
<dbReference type="EMBL" id="WKJO01000001">
    <property type="protein sequence ID" value="MRX22094.1"/>
    <property type="molecule type" value="Genomic_DNA"/>
</dbReference>
<feature type="transmembrane region" description="Helical" evidence="1">
    <location>
        <begin position="53"/>
        <end position="74"/>
    </location>
</feature>
<organism evidence="3 4">
    <name type="scientific">Haloferax litoreum</name>
    <dbReference type="NCBI Taxonomy" id="2666140"/>
    <lineage>
        <taxon>Archaea</taxon>
        <taxon>Methanobacteriati</taxon>
        <taxon>Methanobacteriota</taxon>
        <taxon>Stenosarchaea group</taxon>
        <taxon>Halobacteria</taxon>
        <taxon>Halobacteriales</taxon>
        <taxon>Haloferacaceae</taxon>
        <taxon>Haloferax</taxon>
    </lineage>
</organism>
<dbReference type="RefSeq" id="WP_151162641.1">
    <property type="nucleotide sequence ID" value="NZ_WKJO01000001.1"/>
</dbReference>
<keyword evidence="1" id="KW-1133">Transmembrane helix</keyword>
<accession>A0A6A8GFC8</accession>
<dbReference type="InterPro" id="IPR058581">
    <property type="entry name" value="TM_HPP"/>
</dbReference>
<feature type="domain" description="HPP transmembrane region" evidence="2">
    <location>
        <begin position="8"/>
        <end position="147"/>
    </location>
</feature>
<name>A0A6A8GFC8_9EURY</name>
<keyword evidence="4" id="KW-1185">Reference proteome</keyword>
<evidence type="ECO:0000313" key="3">
    <source>
        <dbReference type="EMBL" id="MRX22094.1"/>
    </source>
</evidence>
<evidence type="ECO:0000256" key="1">
    <source>
        <dbReference type="SAM" id="Phobius"/>
    </source>
</evidence>
<keyword evidence="1" id="KW-0472">Membrane</keyword>
<evidence type="ECO:0000313" key="4">
    <source>
        <dbReference type="Proteomes" id="UP000439022"/>
    </source>
</evidence>
<keyword evidence="1" id="KW-0812">Transmembrane</keyword>
<gene>
    <name evidence="3" type="ORF">GJR96_09010</name>
</gene>
<feature type="transmembrane region" description="Helical" evidence="1">
    <location>
        <begin position="124"/>
        <end position="150"/>
    </location>
</feature>